<feature type="compositionally biased region" description="Polar residues" evidence="1">
    <location>
        <begin position="275"/>
        <end position="287"/>
    </location>
</feature>
<organism evidence="3 4">
    <name type="scientific">Saccoglossus kowalevskii</name>
    <name type="common">Acorn worm</name>
    <dbReference type="NCBI Taxonomy" id="10224"/>
    <lineage>
        <taxon>Eukaryota</taxon>
        <taxon>Metazoa</taxon>
        <taxon>Hemichordata</taxon>
        <taxon>Enteropneusta</taxon>
        <taxon>Harrimaniidae</taxon>
        <taxon>Saccoglossus</taxon>
    </lineage>
</organism>
<reference evidence="4" key="1">
    <citation type="submission" date="2025-08" db="UniProtKB">
        <authorList>
            <consortium name="RefSeq"/>
        </authorList>
    </citation>
    <scope>IDENTIFICATION</scope>
    <source>
        <tissue evidence="4">Testes</tissue>
    </source>
</reference>
<evidence type="ECO:0000313" key="4">
    <source>
        <dbReference type="RefSeq" id="XP_006825382.1"/>
    </source>
</evidence>
<feature type="region of interest" description="Disordered" evidence="1">
    <location>
        <begin position="251"/>
        <end position="287"/>
    </location>
</feature>
<name>A0ABM0MZE1_SACKO</name>
<evidence type="ECO:0000256" key="1">
    <source>
        <dbReference type="SAM" id="MobiDB-lite"/>
    </source>
</evidence>
<dbReference type="Pfam" id="PF12509">
    <property type="entry name" value="DUF3715"/>
    <property type="match status" value="1"/>
</dbReference>
<keyword evidence="3" id="KW-1185">Reference proteome</keyword>
<evidence type="ECO:0000313" key="3">
    <source>
        <dbReference type="Proteomes" id="UP000694865"/>
    </source>
</evidence>
<dbReference type="Proteomes" id="UP000694865">
    <property type="component" value="Unplaced"/>
</dbReference>
<dbReference type="RefSeq" id="XP_006825382.1">
    <property type="nucleotide sequence ID" value="XM_006825319.1"/>
</dbReference>
<proteinExistence type="predicted"/>
<dbReference type="GeneID" id="102806583"/>
<dbReference type="PANTHER" id="PTHR22380:SF1">
    <property type="entry name" value="TESTIS-EXPRESSED PROTEIN 15"/>
    <property type="match status" value="1"/>
</dbReference>
<dbReference type="InterPro" id="IPR022188">
    <property type="entry name" value="TASOR_DUF3715"/>
</dbReference>
<evidence type="ECO:0000259" key="2">
    <source>
        <dbReference type="Pfam" id="PF12509"/>
    </source>
</evidence>
<dbReference type="PANTHER" id="PTHR22380">
    <property type="entry name" value="TESTIS-EXPRESSED PROTEIN 15"/>
    <property type="match status" value="1"/>
</dbReference>
<accession>A0ABM0MZE1</accession>
<protein>
    <submittedName>
        <fullName evidence="4">Protein FAM208A-like</fullName>
    </submittedName>
</protein>
<sequence>MLSDSNHKGCMIKPSTHLYKDYVIPKVDKKSNKGCTNKVPDYSREHSEILAEVKNSYLDVTYNLSSHWDYEGLELIDNHQYRTQFSNKRQQLRNHIRKDIAEQFAFCFVESDIIRYVCRQGKPNQPDLYLLLGDQKQGVNLCRHADVCLQWATLRLKSHIKVLVYKIFPGIVHHIELRKSVSAPYLEPTPNHDSHSSKQPARLEQSLYDKIQNSNIFLYEYDDEDCLPKKMPSNCLPYAIISLRKKGTLPSIPRLQSETKKKSKRQTLRVPQETFGKNNELGESTNVVDDDHISNHEQSQSAEKNAVLRDDVEKGLSKDQNSNIIMEKRCEKETGKSSKSRWQRTELKSSSYERRVIHEKLLESFLDPNYVLSSDWKYNGMELIENTVLRKKFRRKKKLSRKRWNMLKRRQHFVLQHQKS</sequence>
<gene>
    <name evidence="4" type="primary">LOC102806583</name>
</gene>
<dbReference type="InterPro" id="IPR026616">
    <property type="entry name" value="TEX15"/>
</dbReference>
<feature type="domain" description="TASOR pseudo-PARP" evidence="2">
    <location>
        <begin position="98"/>
        <end position="237"/>
    </location>
</feature>